<name>A0A0J8B177_BETVV</name>
<dbReference type="Proteomes" id="UP000035740">
    <property type="component" value="Unassembled WGS sequence"/>
</dbReference>
<protein>
    <recommendedName>
        <fullName evidence="1">Mitochondrial import inner membrane translocase subunit</fullName>
    </recommendedName>
</protein>
<keyword evidence="1" id="KW-0999">Mitochondrion inner membrane</keyword>
<keyword evidence="1" id="KW-0143">Chaperone</keyword>
<comment type="subcellular location">
    <subcellularLocation>
        <location evidence="1">Mitochondrion inner membrane</location>
        <topology evidence="1">Peripheral membrane protein</topology>
        <orientation evidence="1">Intermembrane side</orientation>
    </subcellularLocation>
</comment>
<dbReference type="InterPro" id="IPR004217">
    <property type="entry name" value="Tim10-like"/>
</dbReference>
<dbReference type="GO" id="GO:0005743">
    <property type="term" value="C:mitochondrial inner membrane"/>
    <property type="evidence" value="ECO:0007669"/>
    <property type="project" value="UniProtKB-SubCell"/>
</dbReference>
<evidence type="ECO:0000313" key="3">
    <source>
        <dbReference type="EMBL" id="KMS93642.1"/>
    </source>
</evidence>
<keyword evidence="1" id="KW-0472">Membrane</keyword>
<evidence type="ECO:0000313" key="4">
    <source>
        <dbReference type="Proteomes" id="UP000035740"/>
    </source>
</evidence>
<dbReference type="Gramene" id="KMS93642">
    <property type="protein sequence ID" value="KMS93642"/>
    <property type="gene ID" value="BVRB_029420"/>
</dbReference>
<accession>A0A0J8B177</accession>
<comment type="subunit">
    <text evidence="1">Heterohexamer.</text>
</comment>
<dbReference type="InterPro" id="IPR035427">
    <property type="entry name" value="Tim10-like_dom_sf"/>
</dbReference>
<dbReference type="EMBL" id="KQ100455">
    <property type="protein sequence ID" value="KMS93642.1"/>
    <property type="molecule type" value="Genomic_DNA"/>
</dbReference>
<dbReference type="AlphaFoldDB" id="A0A0J8B177"/>
<dbReference type="GO" id="GO:0015031">
    <property type="term" value="P:protein transport"/>
    <property type="evidence" value="ECO:0007669"/>
    <property type="project" value="UniProtKB-KW"/>
</dbReference>
<keyword evidence="1" id="KW-0813">Transport</keyword>
<reference evidence="3 4" key="1">
    <citation type="journal article" date="2014" name="Nature">
        <title>The genome of the recently domesticated crop plant sugar beet (Beta vulgaris).</title>
        <authorList>
            <person name="Dohm J.C."/>
            <person name="Minoche A.E."/>
            <person name="Holtgrawe D."/>
            <person name="Capella-Gutierrez S."/>
            <person name="Zakrzewski F."/>
            <person name="Tafer H."/>
            <person name="Rupp O."/>
            <person name="Sorensen T.R."/>
            <person name="Stracke R."/>
            <person name="Reinhardt R."/>
            <person name="Goesmann A."/>
            <person name="Kraft T."/>
            <person name="Schulz B."/>
            <person name="Stadler P.F."/>
            <person name="Schmidt T."/>
            <person name="Gabaldon T."/>
            <person name="Lehrach H."/>
            <person name="Weisshaar B."/>
            <person name="Himmelbauer H."/>
        </authorList>
    </citation>
    <scope>NUCLEOTIDE SEQUENCE [LARGE SCALE GENOMIC DNA]</scope>
    <source>
        <tissue evidence="3">Taproot</tissue>
    </source>
</reference>
<comment type="domain">
    <text evidence="1">The twin CX3C motif contains 4 conserved Cys residues that form 2 disulfide bonds in the mitochondrial intermembrane space.</text>
</comment>
<comment type="function">
    <text evidence="1">Mitochondrial intermembrane chaperone that participates in the import and insertion of some multi-pass transmembrane proteins into the mitochondrial inner membrane. Also required for the transfer of beta-barrel precursors from the TOM complex to the sorting and assembly machinery (SAM complex) of the outer membrane. Acts as a chaperone-like protein that protects the hydrophobic precursors from aggregation and guide them through the mitochondrial intermembrane space.</text>
</comment>
<feature type="domain" description="Tim10-like" evidence="2">
    <location>
        <begin position="2"/>
        <end position="23"/>
    </location>
</feature>
<gene>
    <name evidence="3" type="ORF">BVRB_029420</name>
</gene>
<keyword evidence="1" id="KW-0811">Translocation</keyword>
<organism evidence="3 4">
    <name type="scientific">Beta vulgaris subsp. vulgaris</name>
    <name type="common">Beet</name>
    <dbReference type="NCBI Taxonomy" id="3555"/>
    <lineage>
        <taxon>Eukaryota</taxon>
        <taxon>Viridiplantae</taxon>
        <taxon>Streptophyta</taxon>
        <taxon>Embryophyta</taxon>
        <taxon>Tracheophyta</taxon>
        <taxon>Spermatophyta</taxon>
        <taxon>Magnoliopsida</taxon>
        <taxon>eudicotyledons</taxon>
        <taxon>Gunneridae</taxon>
        <taxon>Pentapetalae</taxon>
        <taxon>Caryophyllales</taxon>
        <taxon>Chenopodiaceae</taxon>
        <taxon>Betoideae</taxon>
        <taxon>Beta</taxon>
    </lineage>
</organism>
<keyword evidence="1" id="KW-0496">Mitochondrion</keyword>
<sequence length="34" mass="4070">MSCIDRCVLKYMLAQNQIGMKLRQETVQQQQQQQ</sequence>
<proteinExistence type="inferred from homology"/>
<keyword evidence="4" id="KW-1185">Reference proteome</keyword>
<comment type="similarity">
    <text evidence="1">Belongs to the small Tim family.</text>
</comment>
<dbReference type="SUPFAM" id="SSF144122">
    <property type="entry name" value="Tim10-like"/>
    <property type="match status" value="1"/>
</dbReference>
<dbReference type="Gene3D" id="1.10.287.810">
    <property type="entry name" value="Mitochondrial import inner membrane translocase subunit tim13 like domains"/>
    <property type="match status" value="1"/>
</dbReference>
<evidence type="ECO:0000259" key="2">
    <source>
        <dbReference type="Pfam" id="PF02953"/>
    </source>
</evidence>
<keyword evidence="1" id="KW-0653">Protein transport</keyword>
<evidence type="ECO:0000256" key="1">
    <source>
        <dbReference type="RuleBase" id="RU367043"/>
    </source>
</evidence>
<dbReference type="Pfam" id="PF02953">
    <property type="entry name" value="zf-Tim10_DDP"/>
    <property type="match status" value="1"/>
</dbReference>
<keyword evidence="1" id="KW-1015">Disulfide bond</keyword>